<dbReference type="FunFam" id="3.40.50.720:FF:000084">
    <property type="entry name" value="Short-chain dehydrogenase reductase"/>
    <property type="match status" value="1"/>
</dbReference>
<dbReference type="RefSeq" id="WP_162851098.1">
    <property type="nucleotide sequence ID" value="NZ_MWIN01000030.1"/>
</dbReference>
<dbReference type="Gene3D" id="3.40.50.720">
    <property type="entry name" value="NAD(P)-binding Rossmann-like Domain"/>
    <property type="match status" value="1"/>
</dbReference>
<dbReference type="PRINTS" id="PR00080">
    <property type="entry name" value="SDRFAMILY"/>
</dbReference>
<organism evidence="3 4">
    <name type="scientific">Panacagrimonas perspica</name>
    <dbReference type="NCBI Taxonomy" id="381431"/>
    <lineage>
        <taxon>Bacteria</taxon>
        <taxon>Pseudomonadati</taxon>
        <taxon>Pseudomonadota</taxon>
        <taxon>Gammaproteobacteria</taxon>
        <taxon>Nevskiales</taxon>
        <taxon>Nevskiaceae</taxon>
        <taxon>Panacagrimonas</taxon>
    </lineage>
</organism>
<evidence type="ECO:0000256" key="1">
    <source>
        <dbReference type="ARBA" id="ARBA00006484"/>
    </source>
</evidence>
<dbReference type="PANTHER" id="PTHR24321">
    <property type="entry name" value="DEHYDROGENASES, SHORT CHAIN"/>
    <property type="match status" value="1"/>
</dbReference>
<keyword evidence="4" id="KW-1185">Reference proteome</keyword>
<dbReference type="PRINTS" id="PR00081">
    <property type="entry name" value="GDHRDH"/>
</dbReference>
<dbReference type="SUPFAM" id="SSF51735">
    <property type="entry name" value="NAD(P)-binding Rossmann-fold domains"/>
    <property type="match status" value="1"/>
</dbReference>
<sequence length="252" mass="25653">MSMDLKDRCIVVTGGATGIGRSAATELAARGASLAIWDIDGAAAEAVSATLRAAGSPCVGLGVDVSSASQVADAMRCSVEFLGRVDGAFNNAGIGVPTLPFDQVDESDFDRIVAVNLKGVWLCMKAQVRHMREIDGGSIVNNASVSGLVALAGQGAYTATKHGVVGLSKTAAVEGAASNIRVNAICPGAVRTPLLRHLEQAGISEAALAAMSPQNRIADPLEIAQAVAWLLSKQSSFVTGVALPIDGGWSAQ</sequence>
<dbReference type="CDD" id="cd05233">
    <property type="entry name" value="SDR_c"/>
    <property type="match status" value="1"/>
</dbReference>
<dbReference type="InterPro" id="IPR036291">
    <property type="entry name" value="NAD(P)-bd_dom_sf"/>
</dbReference>
<dbReference type="InterPro" id="IPR002347">
    <property type="entry name" value="SDR_fam"/>
</dbReference>
<reference evidence="3 4" key="1">
    <citation type="submission" date="2019-03" db="EMBL/GenBank/DDBJ databases">
        <title>Genomic Encyclopedia of Type Strains, Phase IV (KMG-IV): sequencing the most valuable type-strain genomes for metagenomic binning, comparative biology and taxonomic classification.</title>
        <authorList>
            <person name="Goeker M."/>
        </authorList>
    </citation>
    <scope>NUCLEOTIDE SEQUENCE [LARGE SCALE GENOMIC DNA]</scope>
    <source>
        <strain evidence="3 4">DSM 26377</strain>
    </source>
</reference>
<accession>A0A4V3F6C4</accession>
<keyword evidence="2" id="KW-0560">Oxidoreductase</keyword>
<gene>
    <name evidence="3" type="ORF">DFR24_1555</name>
</gene>
<protein>
    <submittedName>
        <fullName evidence="3">NAD(P)-dependent dehydrogenase (Short-subunit alcohol dehydrogenase family)</fullName>
    </submittedName>
</protein>
<dbReference type="GO" id="GO:0016491">
    <property type="term" value="F:oxidoreductase activity"/>
    <property type="evidence" value="ECO:0007669"/>
    <property type="project" value="UniProtKB-KW"/>
</dbReference>
<dbReference type="PROSITE" id="PS00061">
    <property type="entry name" value="ADH_SHORT"/>
    <property type="match status" value="1"/>
</dbReference>
<evidence type="ECO:0000256" key="2">
    <source>
        <dbReference type="ARBA" id="ARBA00023002"/>
    </source>
</evidence>
<dbReference type="Proteomes" id="UP000295341">
    <property type="component" value="Unassembled WGS sequence"/>
</dbReference>
<dbReference type="AlphaFoldDB" id="A0A4V3F6C4"/>
<dbReference type="Pfam" id="PF13561">
    <property type="entry name" value="adh_short_C2"/>
    <property type="match status" value="1"/>
</dbReference>
<comment type="similarity">
    <text evidence="1">Belongs to the short-chain dehydrogenases/reductases (SDR) family.</text>
</comment>
<evidence type="ECO:0000313" key="4">
    <source>
        <dbReference type="Proteomes" id="UP000295341"/>
    </source>
</evidence>
<dbReference type="InterPro" id="IPR020904">
    <property type="entry name" value="Sc_DH/Rdtase_CS"/>
</dbReference>
<evidence type="ECO:0000313" key="3">
    <source>
        <dbReference type="EMBL" id="TDU32166.1"/>
    </source>
</evidence>
<name>A0A4V3F6C4_9GAMM</name>
<proteinExistence type="inferred from homology"/>
<dbReference type="PANTHER" id="PTHR24321:SF8">
    <property type="entry name" value="ESTRADIOL 17-BETA-DEHYDROGENASE 8-RELATED"/>
    <property type="match status" value="1"/>
</dbReference>
<dbReference type="EMBL" id="SOBT01000008">
    <property type="protein sequence ID" value="TDU32166.1"/>
    <property type="molecule type" value="Genomic_DNA"/>
</dbReference>
<comment type="caution">
    <text evidence="3">The sequence shown here is derived from an EMBL/GenBank/DDBJ whole genome shotgun (WGS) entry which is preliminary data.</text>
</comment>